<proteinExistence type="predicted"/>
<protein>
    <recommendedName>
        <fullName evidence="1">GIY-YIG domain-containing protein</fullName>
    </recommendedName>
</protein>
<dbReference type="Proteomes" id="UP001108025">
    <property type="component" value="Unassembled WGS sequence"/>
</dbReference>
<dbReference type="EMBL" id="JAJNAY010000001">
    <property type="protein sequence ID" value="MCD1116952.1"/>
    <property type="molecule type" value="Genomic_DNA"/>
</dbReference>
<name>A0A9Q3YXD5_9FLAO</name>
<evidence type="ECO:0000313" key="3">
    <source>
        <dbReference type="Proteomes" id="UP001108025"/>
    </source>
</evidence>
<comment type="caution">
    <text evidence="2">The sequence shown here is derived from an EMBL/GenBank/DDBJ whole genome shotgun (WGS) entry which is preliminary data.</text>
</comment>
<dbReference type="AlphaFoldDB" id="A0A9Q3YXD5"/>
<feature type="domain" description="GIY-YIG" evidence="1">
    <location>
        <begin position="12"/>
        <end position="101"/>
    </location>
</feature>
<sequence>MKEFSQSVCEKIGHYVYVLKDPRNSKIFYIGKGIGNRVFHHVFGILENSNETDKLNLIREIINDNLEIQHYILRHDLTSEQALEIESACIDLLGLQNLTNSVKGHNSWERGLKTVNEVIQYYDAKIVTITEPAIIITINKHYKRFMSPEELYNITRISWRIADKRIKTIKYGIASYRGIVREVYEIENWLKTKDGKRWYFTGKIAEESIRNKYLNQSLENYIKKGSQNPIKYTF</sequence>
<dbReference type="Pfam" id="PF22945">
    <property type="entry name" value="LEM-3_GIY-YIG"/>
    <property type="match status" value="1"/>
</dbReference>
<dbReference type="RefSeq" id="WP_230668711.1">
    <property type="nucleotide sequence ID" value="NZ_JAJNAY010000001.1"/>
</dbReference>
<evidence type="ECO:0000313" key="2">
    <source>
        <dbReference type="EMBL" id="MCD1116952.1"/>
    </source>
</evidence>
<evidence type="ECO:0000259" key="1">
    <source>
        <dbReference type="PROSITE" id="PS50164"/>
    </source>
</evidence>
<gene>
    <name evidence="2" type="ORF">LO744_08800</name>
</gene>
<accession>A0A9Q3YXD5</accession>
<dbReference type="PROSITE" id="PS50164">
    <property type="entry name" value="GIY_YIG"/>
    <property type="match status" value="1"/>
</dbReference>
<dbReference type="CDD" id="cd10440">
    <property type="entry name" value="GIY-YIG_COG3680"/>
    <property type="match status" value="1"/>
</dbReference>
<organism evidence="2 3">
    <name type="scientific">Chryseobacterium turcicum</name>
    <dbReference type="NCBI Taxonomy" id="2898076"/>
    <lineage>
        <taxon>Bacteria</taxon>
        <taxon>Pseudomonadati</taxon>
        <taxon>Bacteroidota</taxon>
        <taxon>Flavobacteriia</taxon>
        <taxon>Flavobacteriales</taxon>
        <taxon>Weeksellaceae</taxon>
        <taxon>Chryseobacterium group</taxon>
        <taxon>Chryseobacterium</taxon>
    </lineage>
</organism>
<reference evidence="2" key="1">
    <citation type="submission" date="2021-11" db="EMBL/GenBank/DDBJ databases">
        <title>Description of novel Chryseobacterium species.</title>
        <authorList>
            <person name="Saticioglu I.B."/>
            <person name="Ay H."/>
            <person name="Altun S."/>
            <person name="Duman M."/>
        </authorList>
    </citation>
    <scope>NUCLEOTIDE SEQUENCE</scope>
    <source>
        <strain evidence="2">C-17</strain>
    </source>
</reference>
<keyword evidence="3" id="KW-1185">Reference proteome</keyword>
<dbReference type="InterPro" id="IPR000305">
    <property type="entry name" value="GIY-YIG_endonuc"/>
</dbReference>